<name>A0A7U5STP5_YEREN</name>
<protein>
    <submittedName>
        <fullName evidence="1">Uncharacterized protein</fullName>
    </submittedName>
</protein>
<sequence length="78" mass="8993">MSQRKQIKKKPVEATATTGFLLLVYRLLTNRFLSRHLRLRDISSIQRCGNRLSFVIHLMSYAKVMNGVGCGYTVYRSV</sequence>
<dbReference type="Proteomes" id="UP000230961">
    <property type="component" value="Chromosome"/>
</dbReference>
<dbReference type="KEGG" id="yel:LC20_07570"/>
<accession>A0A7U5STP5</accession>
<organism evidence="1 2">
    <name type="scientific">Yersinia enterocolitica LC20</name>
    <dbReference type="NCBI Taxonomy" id="1443113"/>
    <lineage>
        <taxon>Bacteria</taxon>
        <taxon>Pseudomonadati</taxon>
        <taxon>Pseudomonadota</taxon>
        <taxon>Gammaproteobacteria</taxon>
        <taxon>Enterobacterales</taxon>
        <taxon>Yersiniaceae</taxon>
        <taxon>Yersinia</taxon>
    </lineage>
</organism>
<evidence type="ECO:0000313" key="1">
    <source>
        <dbReference type="EMBL" id="ATX62831.1"/>
    </source>
</evidence>
<gene>
    <name evidence="1" type="ORF">LC20_07570</name>
</gene>
<dbReference type="AlphaFoldDB" id="A0A7U5STP5"/>
<proteinExistence type="predicted"/>
<evidence type="ECO:0000313" key="2">
    <source>
        <dbReference type="Proteomes" id="UP000230961"/>
    </source>
</evidence>
<dbReference type="EMBL" id="CP007448">
    <property type="protein sequence ID" value="ATX62831.1"/>
    <property type="molecule type" value="Genomic_DNA"/>
</dbReference>
<reference evidence="1 2" key="1">
    <citation type="submission" date="2017-11" db="EMBL/GenBank/DDBJ databases">
        <title>The complete genome sequence and comparative genome analysis of Yersinia enterocolitica strain LC20.</title>
        <authorList>
            <person name="Shi G."/>
            <person name="Su M."/>
            <person name="Liang J."/>
            <person name="Gu W."/>
            <person name="Xiao Y."/>
            <person name="Zhang Z."/>
            <person name="Qiu H."/>
            <person name="Duan R."/>
            <person name="Zhang Z."/>
            <person name="Li Y."/>
            <person name="Zhang X."/>
            <person name="Ling Y."/>
            <person name="Song L."/>
            <person name="Chen M."/>
            <person name="Zhao Y."/>
            <person name="Wu J."/>
            <person name="Jing H."/>
            <person name="Xiao J."/>
            <person name="Wang X."/>
        </authorList>
    </citation>
    <scope>NUCLEOTIDE SEQUENCE [LARGE SCALE GENOMIC DNA]</scope>
    <source>
        <strain evidence="1 2">LC20</strain>
    </source>
</reference>